<dbReference type="EMBL" id="KI669501">
    <property type="protein sequence ID" value="OCF34226.1"/>
    <property type="molecule type" value="Genomic_DNA"/>
</dbReference>
<dbReference type="AlphaFoldDB" id="A0A1B9GT80"/>
<feature type="binding site" evidence="4">
    <location>
        <position position="109"/>
    </location>
    <ligand>
        <name>Zn(2+)</name>
        <dbReference type="ChEBI" id="CHEBI:29105"/>
    </ligand>
</feature>
<comment type="cofactor">
    <cofactor evidence="4">
        <name>Zn(2+)</name>
        <dbReference type="ChEBI" id="CHEBI:29105"/>
    </cofactor>
    <text evidence="4">Binds 1 zinc ion per subunit.</text>
</comment>
<protein>
    <recommendedName>
        <fullName evidence="5">Carbonic anhydrase</fullName>
        <ecNumber evidence="5">4.2.1.1</ecNumber>
    </recommendedName>
    <alternativeName>
        <fullName evidence="5">Carbonate dehydratase</fullName>
    </alternativeName>
</protein>
<dbReference type="OrthoDB" id="10248475at2759"/>
<dbReference type="EC" id="4.2.1.1" evidence="5"/>
<comment type="function">
    <text evidence="5">Reversible hydration of carbon dioxide.</text>
</comment>
<dbReference type="PANTHER" id="PTHR43175">
    <property type="entry name" value="CARBONIC ANHYDRASE"/>
    <property type="match status" value="1"/>
</dbReference>
<dbReference type="InterPro" id="IPR001765">
    <property type="entry name" value="Carbonic_anhydrase"/>
</dbReference>
<keyword evidence="5" id="KW-0456">Lyase</keyword>
<sequence length="190" mass="20700">MSSILPTALGGKSQEEHMSLADTIEEANATYVAKRGAKLNLEEIGPKPTRKVAVICCMDARIDAFSAFGLKEGEAHIIRNGGGRASDAIRSLVISQQQLGTEEVVLMHHTDCGFFTFTEDQFKSTLKNDKKLSAPHVDSVAFLPMSADDIEQSIKEDVAYLQDHPLISSKDGCISGWVHDLKDGSVRRVV</sequence>
<organism evidence="6 7">
    <name type="scientific">Kwoniella heveanensis BCC8398</name>
    <dbReference type="NCBI Taxonomy" id="1296120"/>
    <lineage>
        <taxon>Eukaryota</taxon>
        <taxon>Fungi</taxon>
        <taxon>Dikarya</taxon>
        <taxon>Basidiomycota</taxon>
        <taxon>Agaricomycotina</taxon>
        <taxon>Tremellomycetes</taxon>
        <taxon>Tremellales</taxon>
        <taxon>Cryptococcaceae</taxon>
        <taxon>Kwoniella</taxon>
    </lineage>
</organism>
<proteinExistence type="inferred from homology"/>
<evidence type="ECO:0000256" key="4">
    <source>
        <dbReference type="PIRSR" id="PIRSR601765-1"/>
    </source>
</evidence>
<comment type="catalytic activity">
    <reaction evidence="5">
        <text>hydrogencarbonate + H(+) = CO2 + H2O</text>
        <dbReference type="Rhea" id="RHEA:10748"/>
        <dbReference type="ChEBI" id="CHEBI:15377"/>
        <dbReference type="ChEBI" id="CHEBI:15378"/>
        <dbReference type="ChEBI" id="CHEBI:16526"/>
        <dbReference type="ChEBI" id="CHEBI:17544"/>
        <dbReference type="EC" id="4.2.1.1"/>
    </reaction>
</comment>
<dbReference type="Proteomes" id="UP000092666">
    <property type="component" value="Unassembled WGS sequence"/>
</dbReference>
<evidence type="ECO:0000313" key="7">
    <source>
        <dbReference type="Proteomes" id="UP000092666"/>
    </source>
</evidence>
<dbReference type="Pfam" id="PF00484">
    <property type="entry name" value="Pro_CA"/>
    <property type="match status" value="1"/>
</dbReference>
<keyword evidence="3 4" id="KW-0862">Zinc</keyword>
<comment type="similarity">
    <text evidence="1 5">Belongs to the beta-class carbonic anhydrase family.</text>
</comment>
<evidence type="ECO:0000256" key="2">
    <source>
        <dbReference type="ARBA" id="ARBA00022723"/>
    </source>
</evidence>
<keyword evidence="7" id="KW-1185">Reference proteome</keyword>
<dbReference type="Gene3D" id="3.40.1050.10">
    <property type="entry name" value="Carbonic anhydrase"/>
    <property type="match status" value="1"/>
</dbReference>
<dbReference type="PANTHER" id="PTHR43175:SF3">
    <property type="entry name" value="CARBON DISULFIDE HYDROLASE"/>
    <property type="match status" value="1"/>
</dbReference>
<dbReference type="GO" id="GO:0008270">
    <property type="term" value="F:zinc ion binding"/>
    <property type="evidence" value="ECO:0007669"/>
    <property type="project" value="UniProtKB-UniRule"/>
</dbReference>
<feature type="binding site" evidence="4">
    <location>
        <position position="57"/>
    </location>
    <ligand>
        <name>Zn(2+)</name>
        <dbReference type="ChEBI" id="CHEBI:29105"/>
    </ligand>
</feature>
<name>A0A1B9GT80_9TREE</name>
<dbReference type="GO" id="GO:0004089">
    <property type="term" value="F:carbonate dehydratase activity"/>
    <property type="evidence" value="ECO:0007669"/>
    <property type="project" value="UniProtKB-UniRule"/>
</dbReference>
<evidence type="ECO:0000256" key="1">
    <source>
        <dbReference type="ARBA" id="ARBA00006217"/>
    </source>
</evidence>
<keyword evidence="2 4" id="KW-0479">Metal-binding</keyword>
<evidence type="ECO:0000256" key="3">
    <source>
        <dbReference type="ARBA" id="ARBA00022833"/>
    </source>
</evidence>
<dbReference type="SUPFAM" id="SSF53056">
    <property type="entry name" value="beta-carbonic anhydrase, cab"/>
    <property type="match status" value="1"/>
</dbReference>
<dbReference type="SMART" id="SM00947">
    <property type="entry name" value="Pro_CA"/>
    <property type="match status" value="1"/>
</dbReference>
<dbReference type="InterPro" id="IPR036874">
    <property type="entry name" value="Carbonic_anhydrase_sf"/>
</dbReference>
<reference evidence="6 7" key="1">
    <citation type="submission" date="2013-07" db="EMBL/GenBank/DDBJ databases">
        <title>The Genome Sequence of Cryptococcus heveanensis BCC8398.</title>
        <authorList>
            <consortium name="The Broad Institute Genome Sequencing Platform"/>
            <person name="Cuomo C."/>
            <person name="Litvintseva A."/>
            <person name="Chen Y."/>
            <person name="Heitman J."/>
            <person name="Sun S."/>
            <person name="Springer D."/>
            <person name="Dromer F."/>
            <person name="Young S.K."/>
            <person name="Zeng Q."/>
            <person name="Gargeya S."/>
            <person name="Fitzgerald M."/>
            <person name="Abouelleil A."/>
            <person name="Alvarado L."/>
            <person name="Berlin A.M."/>
            <person name="Chapman S.B."/>
            <person name="Dewar J."/>
            <person name="Goldberg J."/>
            <person name="Griggs A."/>
            <person name="Gujja S."/>
            <person name="Hansen M."/>
            <person name="Howarth C."/>
            <person name="Imamovic A."/>
            <person name="Larimer J."/>
            <person name="McCowan C."/>
            <person name="Murphy C."/>
            <person name="Pearson M."/>
            <person name="Priest M."/>
            <person name="Roberts A."/>
            <person name="Saif S."/>
            <person name="Shea T."/>
            <person name="Sykes S."/>
            <person name="Wortman J."/>
            <person name="Nusbaum C."/>
            <person name="Birren B."/>
        </authorList>
    </citation>
    <scope>NUCLEOTIDE SEQUENCE [LARGE SCALE GENOMIC DNA]</scope>
    <source>
        <strain evidence="6 7">BCC8398</strain>
    </source>
</reference>
<dbReference type="STRING" id="1296120.A0A1B9GT80"/>
<feature type="binding site" evidence="4">
    <location>
        <position position="59"/>
    </location>
    <ligand>
        <name>Zn(2+)</name>
        <dbReference type="ChEBI" id="CHEBI:29105"/>
    </ligand>
</feature>
<dbReference type="CDD" id="cd03379">
    <property type="entry name" value="beta_CA_cladeD"/>
    <property type="match status" value="1"/>
</dbReference>
<gene>
    <name evidence="6" type="ORF">I316_04177</name>
</gene>
<reference evidence="7" key="2">
    <citation type="submission" date="2013-12" db="EMBL/GenBank/DDBJ databases">
        <title>Evolution of pathogenesis and genome organization in the Tremellales.</title>
        <authorList>
            <person name="Cuomo C."/>
            <person name="Litvintseva A."/>
            <person name="Heitman J."/>
            <person name="Chen Y."/>
            <person name="Sun S."/>
            <person name="Springer D."/>
            <person name="Dromer F."/>
            <person name="Young S."/>
            <person name="Zeng Q."/>
            <person name="Chapman S."/>
            <person name="Gujja S."/>
            <person name="Saif S."/>
            <person name="Birren B."/>
        </authorList>
    </citation>
    <scope>NUCLEOTIDE SEQUENCE [LARGE SCALE GENOMIC DNA]</scope>
    <source>
        <strain evidence="7">BCC8398</strain>
    </source>
</reference>
<evidence type="ECO:0000313" key="6">
    <source>
        <dbReference type="EMBL" id="OCF34226.1"/>
    </source>
</evidence>
<feature type="binding site" evidence="4">
    <location>
        <position position="112"/>
    </location>
    <ligand>
        <name>Zn(2+)</name>
        <dbReference type="ChEBI" id="CHEBI:29105"/>
    </ligand>
</feature>
<evidence type="ECO:0000256" key="5">
    <source>
        <dbReference type="RuleBase" id="RU003956"/>
    </source>
</evidence>
<accession>A0A1B9GT80</accession>